<evidence type="ECO:0000256" key="11">
    <source>
        <dbReference type="SAM" id="MobiDB-lite"/>
    </source>
</evidence>
<evidence type="ECO:0000256" key="4">
    <source>
        <dbReference type="ARBA" id="ARBA00022679"/>
    </source>
</evidence>
<dbReference type="EMBL" id="GG662449">
    <property type="protein sequence ID" value="EAS04367.2"/>
    <property type="molecule type" value="Genomic_DNA"/>
</dbReference>
<proteinExistence type="inferred from homology"/>
<dbReference type="InterPro" id="IPR051131">
    <property type="entry name" value="NEK_Ser/Thr_kinase_NIMA"/>
</dbReference>
<evidence type="ECO:0000256" key="6">
    <source>
        <dbReference type="ARBA" id="ARBA00022777"/>
    </source>
</evidence>
<name>I7LXC5_TETTS</name>
<dbReference type="Pfam" id="PF00069">
    <property type="entry name" value="Pkinase"/>
    <property type="match status" value="1"/>
</dbReference>
<dbReference type="PROSITE" id="PS50011">
    <property type="entry name" value="PROTEIN_KINASE_DOM"/>
    <property type="match status" value="1"/>
</dbReference>
<dbReference type="Gene3D" id="3.30.200.20">
    <property type="entry name" value="Phosphorylase Kinase, domain 1"/>
    <property type="match status" value="1"/>
</dbReference>
<feature type="region of interest" description="Disordered" evidence="11">
    <location>
        <begin position="43"/>
        <end position="96"/>
    </location>
</feature>
<keyword evidence="7 10" id="KW-0067">ATP-binding</keyword>
<dbReference type="PANTHER" id="PTHR44899">
    <property type="entry name" value="CAMK FAMILY PROTEIN KINASE"/>
    <property type="match status" value="1"/>
</dbReference>
<gene>
    <name evidence="13" type="ORF">TTHERM_00301840</name>
</gene>
<evidence type="ECO:0000259" key="12">
    <source>
        <dbReference type="PROSITE" id="PS50011"/>
    </source>
</evidence>
<feature type="region of interest" description="Disordered" evidence="11">
    <location>
        <begin position="1"/>
        <end position="28"/>
    </location>
</feature>
<dbReference type="Gene3D" id="1.10.510.10">
    <property type="entry name" value="Transferase(Phosphotransferase) domain 1"/>
    <property type="match status" value="1"/>
</dbReference>
<evidence type="ECO:0000256" key="10">
    <source>
        <dbReference type="PROSITE-ProRule" id="PRU10141"/>
    </source>
</evidence>
<dbReference type="Proteomes" id="UP000009168">
    <property type="component" value="Unassembled WGS sequence"/>
</dbReference>
<dbReference type="InterPro" id="IPR008271">
    <property type="entry name" value="Ser/Thr_kinase_AS"/>
</dbReference>
<reference evidence="14" key="1">
    <citation type="journal article" date="2006" name="PLoS Biol.">
        <title>Macronuclear genome sequence of the ciliate Tetrahymena thermophila, a model eukaryote.</title>
        <authorList>
            <person name="Eisen J.A."/>
            <person name="Coyne R.S."/>
            <person name="Wu M."/>
            <person name="Wu D."/>
            <person name="Thiagarajan M."/>
            <person name="Wortman J.R."/>
            <person name="Badger J.H."/>
            <person name="Ren Q."/>
            <person name="Amedeo P."/>
            <person name="Jones K.M."/>
            <person name="Tallon L.J."/>
            <person name="Delcher A.L."/>
            <person name="Salzberg S.L."/>
            <person name="Silva J.C."/>
            <person name="Haas B.J."/>
            <person name="Majoros W.H."/>
            <person name="Farzad M."/>
            <person name="Carlton J.M."/>
            <person name="Smith R.K. Jr."/>
            <person name="Garg J."/>
            <person name="Pearlman R.E."/>
            <person name="Karrer K.M."/>
            <person name="Sun L."/>
            <person name="Manning G."/>
            <person name="Elde N.C."/>
            <person name="Turkewitz A.P."/>
            <person name="Asai D.J."/>
            <person name="Wilkes D.E."/>
            <person name="Wang Y."/>
            <person name="Cai H."/>
            <person name="Collins K."/>
            <person name="Stewart B.A."/>
            <person name="Lee S.R."/>
            <person name="Wilamowska K."/>
            <person name="Weinberg Z."/>
            <person name="Ruzzo W.L."/>
            <person name="Wloga D."/>
            <person name="Gaertig J."/>
            <person name="Frankel J."/>
            <person name="Tsao C.-C."/>
            <person name="Gorovsky M.A."/>
            <person name="Keeling P.J."/>
            <person name="Waller R.F."/>
            <person name="Patron N.J."/>
            <person name="Cherry J.M."/>
            <person name="Stover N.A."/>
            <person name="Krieger C.J."/>
            <person name="del Toro C."/>
            <person name="Ryder H.F."/>
            <person name="Williamson S.C."/>
            <person name="Barbeau R.A."/>
            <person name="Hamilton E.P."/>
            <person name="Orias E."/>
        </authorList>
    </citation>
    <scope>NUCLEOTIDE SEQUENCE [LARGE SCALE GENOMIC DNA]</scope>
    <source>
        <strain evidence="14">SB210</strain>
    </source>
</reference>
<evidence type="ECO:0000313" key="14">
    <source>
        <dbReference type="Proteomes" id="UP000009168"/>
    </source>
</evidence>
<dbReference type="InterPro" id="IPR011009">
    <property type="entry name" value="Kinase-like_dom_sf"/>
</dbReference>
<feature type="region of interest" description="Disordered" evidence="11">
    <location>
        <begin position="135"/>
        <end position="165"/>
    </location>
</feature>
<sequence length="759" mass="87125">MDLPNINANSVQDIGSPSKKREISIDETGQIGLKNKQIVYNSSNNSMNKRKSPDQVKTPPPHQNHRSISLQPNNQSVLQSSPQQQQQNQMEKKSNPLRSSSILDDQFLQHASNASAEAVQQVVSNYRNNLINQQSQSLQQPLVKQHPKNNSNNTSSLQQSPQHHQGNTYFHDEELQDFEILSKLGEGSFSTVYRVRRGKDGKEYALKRIKMMKLNEKERENAVNEVRFLASINCRNIISYKQAIYDEGVNQLCVIMEYAEGGDLARIIRHASKAGKYIEEDMIWSYAIQMTIGIKALHDLNILHRDLKAANVFLDKYQTRAMLGDLNVSKKLQVNGLLYTQTGTPYYASPEVWKDKPYNNKSDIWSLGCVIYEMCALKPPFKGKDMEDLFKKVQRGVYDPIPSHFSKELNLFIAQLLRVNPEQRPNCDEILKFSVIKKRMADMQHFFSDSLTPFQQKMQSELISTIRIGKSLRGLKDKLPQARYETTESTQATTNQITSQSEILQPNQYHRQRKNKYISHISSSNISDMMNQQISIPSQLLNPSVEIQSKGLNDNHKGSSSLNQNSISLRQSQQQQVIPSIQSSPPSQKSEHIKQIIAQKQQNKSSLYQKQYQYPRLPLQHQQFDSASPIQAKSRCSSVESKQSIHKNQLSLHKQYYQNNDINKSINLNNSQNSIVTNKKPIRNKESNTPQMYQLQKAEEPISVNQSVQQLSKEIKQLNSNLYNDEMNSRQKKMYQLQALQKILDQKCQLPQILKTSIY</sequence>
<feature type="domain" description="Protein kinase" evidence="12">
    <location>
        <begin position="178"/>
        <end position="447"/>
    </location>
</feature>
<evidence type="ECO:0000256" key="8">
    <source>
        <dbReference type="ARBA" id="ARBA00047899"/>
    </source>
</evidence>
<feature type="compositionally biased region" description="Low complexity" evidence="11">
    <location>
        <begin position="149"/>
        <end position="162"/>
    </location>
</feature>
<evidence type="ECO:0000256" key="3">
    <source>
        <dbReference type="ARBA" id="ARBA00022527"/>
    </source>
</evidence>
<keyword evidence="14" id="KW-1185">Reference proteome</keyword>
<keyword evidence="6 13" id="KW-0418">Kinase</keyword>
<organism evidence="13 14">
    <name type="scientific">Tetrahymena thermophila (strain SB210)</name>
    <dbReference type="NCBI Taxonomy" id="312017"/>
    <lineage>
        <taxon>Eukaryota</taxon>
        <taxon>Sar</taxon>
        <taxon>Alveolata</taxon>
        <taxon>Ciliophora</taxon>
        <taxon>Intramacronucleata</taxon>
        <taxon>Oligohymenophorea</taxon>
        <taxon>Hymenostomatida</taxon>
        <taxon>Tetrahymenina</taxon>
        <taxon>Tetrahymenidae</taxon>
        <taxon>Tetrahymena</taxon>
    </lineage>
</organism>
<comment type="catalytic activity">
    <reaction evidence="9">
        <text>L-seryl-[protein] + ATP = O-phospho-L-seryl-[protein] + ADP + H(+)</text>
        <dbReference type="Rhea" id="RHEA:17989"/>
        <dbReference type="Rhea" id="RHEA-COMP:9863"/>
        <dbReference type="Rhea" id="RHEA-COMP:11604"/>
        <dbReference type="ChEBI" id="CHEBI:15378"/>
        <dbReference type="ChEBI" id="CHEBI:29999"/>
        <dbReference type="ChEBI" id="CHEBI:30616"/>
        <dbReference type="ChEBI" id="CHEBI:83421"/>
        <dbReference type="ChEBI" id="CHEBI:456216"/>
        <dbReference type="EC" id="2.7.11.1"/>
    </reaction>
</comment>
<feature type="compositionally biased region" description="Low complexity" evidence="11">
    <location>
        <begin position="69"/>
        <end position="89"/>
    </location>
</feature>
<keyword evidence="4" id="KW-0808">Transferase</keyword>
<dbReference type="eggNOG" id="KOG0591">
    <property type="taxonomic scope" value="Eukaryota"/>
</dbReference>
<feature type="binding site" evidence="10">
    <location>
        <position position="207"/>
    </location>
    <ligand>
        <name>ATP</name>
        <dbReference type="ChEBI" id="CHEBI:30616"/>
    </ligand>
</feature>
<dbReference type="FunFam" id="3.30.200.20:FF:000097">
    <property type="entry name" value="Probable serine/threonine-protein kinase nek1"/>
    <property type="match status" value="1"/>
</dbReference>
<accession>I7LXC5</accession>
<evidence type="ECO:0000256" key="2">
    <source>
        <dbReference type="ARBA" id="ARBA00012513"/>
    </source>
</evidence>
<evidence type="ECO:0000256" key="1">
    <source>
        <dbReference type="ARBA" id="ARBA00010886"/>
    </source>
</evidence>
<dbReference type="OrthoDB" id="248923at2759"/>
<dbReference type="PROSITE" id="PS00107">
    <property type="entry name" value="PROTEIN_KINASE_ATP"/>
    <property type="match status" value="1"/>
</dbReference>
<dbReference type="GeneID" id="7832438"/>
<dbReference type="SUPFAM" id="SSF56112">
    <property type="entry name" value="Protein kinase-like (PK-like)"/>
    <property type="match status" value="1"/>
</dbReference>
<comment type="similarity">
    <text evidence="1">Belongs to the protein kinase superfamily. NEK Ser/Thr protein kinase family. NIMA subfamily.</text>
</comment>
<dbReference type="AlphaFoldDB" id="I7LXC5"/>
<dbReference type="RefSeq" id="XP_001024612.2">
    <property type="nucleotide sequence ID" value="XM_001024612.2"/>
</dbReference>
<dbReference type="PROSITE" id="PS00108">
    <property type="entry name" value="PROTEIN_KINASE_ST"/>
    <property type="match status" value="1"/>
</dbReference>
<dbReference type="EC" id="2.7.11.1" evidence="2"/>
<dbReference type="InterPro" id="IPR000719">
    <property type="entry name" value="Prot_kinase_dom"/>
</dbReference>
<dbReference type="InterPro" id="IPR017441">
    <property type="entry name" value="Protein_kinase_ATP_BS"/>
</dbReference>
<dbReference type="GO" id="GO:0005524">
    <property type="term" value="F:ATP binding"/>
    <property type="evidence" value="ECO:0007669"/>
    <property type="project" value="UniProtKB-UniRule"/>
</dbReference>
<comment type="catalytic activity">
    <reaction evidence="8">
        <text>L-threonyl-[protein] + ATP = O-phospho-L-threonyl-[protein] + ADP + H(+)</text>
        <dbReference type="Rhea" id="RHEA:46608"/>
        <dbReference type="Rhea" id="RHEA-COMP:11060"/>
        <dbReference type="Rhea" id="RHEA-COMP:11605"/>
        <dbReference type="ChEBI" id="CHEBI:15378"/>
        <dbReference type="ChEBI" id="CHEBI:30013"/>
        <dbReference type="ChEBI" id="CHEBI:30616"/>
        <dbReference type="ChEBI" id="CHEBI:61977"/>
        <dbReference type="ChEBI" id="CHEBI:456216"/>
        <dbReference type="EC" id="2.7.11.1"/>
    </reaction>
</comment>
<feature type="compositionally biased region" description="Polar residues" evidence="11">
    <location>
        <begin position="1"/>
        <end position="15"/>
    </location>
</feature>
<evidence type="ECO:0000256" key="5">
    <source>
        <dbReference type="ARBA" id="ARBA00022741"/>
    </source>
</evidence>
<feature type="region of interest" description="Disordered" evidence="11">
    <location>
        <begin position="568"/>
        <end position="592"/>
    </location>
</feature>
<keyword evidence="5 10" id="KW-0547">Nucleotide-binding</keyword>
<feature type="compositionally biased region" description="Low complexity" evidence="11">
    <location>
        <begin position="568"/>
        <end position="588"/>
    </location>
</feature>
<protein>
    <recommendedName>
        <fullName evidence="2">non-specific serine/threonine protein kinase</fullName>
        <ecNumber evidence="2">2.7.11.1</ecNumber>
    </recommendedName>
</protein>
<dbReference type="KEGG" id="tet:TTHERM_00301840"/>
<dbReference type="PANTHER" id="PTHR44899:SF3">
    <property type="entry name" value="SERINE_THREONINE-PROTEIN KINASE NEK1"/>
    <property type="match status" value="1"/>
</dbReference>
<evidence type="ECO:0000256" key="7">
    <source>
        <dbReference type="ARBA" id="ARBA00022840"/>
    </source>
</evidence>
<evidence type="ECO:0000313" key="13">
    <source>
        <dbReference type="EMBL" id="EAS04367.2"/>
    </source>
</evidence>
<keyword evidence="3" id="KW-0723">Serine/threonine-protein kinase</keyword>
<evidence type="ECO:0000256" key="9">
    <source>
        <dbReference type="ARBA" id="ARBA00048679"/>
    </source>
</evidence>
<dbReference type="InParanoid" id="I7LXC5"/>
<dbReference type="GO" id="GO:0004674">
    <property type="term" value="F:protein serine/threonine kinase activity"/>
    <property type="evidence" value="ECO:0007669"/>
    <property type="project" value="UniProtKB-KW"/>
</dbReference>
<dbReference type="SMART" id="SM00220">
    <property type="entry name" value="S_TKc"/>
    <property type="match status" value="1"/>
</dbReference>